<feature type="transmembrane region" description="Helical" evidence="5">
    <location>
        <begin position="90"/>
        <end position="117"/>
    </location>
</feature>
<sequence>MARRWAVFLVFALNGLVLGSWAPRTPALSAQVDAGPGAFSLALLAGSVGMLLAATAAGRFVERFGARAAIVVSGLGMFTALPVLGSARSLPWLAVALLLIGVTSGVLDVAMNVAGVVVERLRSKPTMPLLHAGFSVGALAGSGVAGLAASLGWSPLRQFVVVAVPAAAVLVSVVRLVPGAATPSPGAERSASTTLSTLLRRPVLWLLAAVALCSAIAEGASSDWSALLLVTEQGASQGAAAAAYAGFSLAMALARLAGSWAQARFGPARVLVAGSLAAGAGLLATALAGVAWVSYAGFAVAGAGLAACFPLALGLAGEAGRRADGTGGEREVAFVTAIAYAGFLAGPPLIGGIAALTSLSVSFVAVGLIALVVAPSAFGATRALAVERASRHTSGALR</sequence>
<feature type="transmembrane region" description="Helical" evidence="5">
    <location>
        <begin position="270"/>
        <end position="292"/>
    </location>
</feature>
<dbReference type="Gene3D" id="1.20.1250.20">
    <property type="entry name" value="MFS general substrate transporter like domains"/>
    <property type="match status" value="1"/>
</dbReference>
<dbReference type="PROSITE" id="PS50850">
    <property type="entry name" value="MFS"/>
    <property type="match status" value="1"/>
</dbReference>
<dbReference type="InterPro" id="IPR011701">
    <property type="entry name" value="MFS"/>
</dbReference>
<feature type="transmembrane region" description="Helical" evidence="5">
    <location>
        <begin position="39"/>
        <end position="57"/>
    </location>
</feature>
<dbReference type="HOGENOM" id="CLU_035309_0_0_11"/>
<gene>
    <name evidence="7" type="ORF">SacxiDRAFT_0773</name>
</gene>
<dbReference type="GO" id="GO:0005886">
    <property type="term" value="C:plasma membrane"/>
    <property type="evidence" value="ECO:0007669"/>
    <property type="project" value="UniProtKB-SubCell"/>
</dbReference>
<feature type="transmembrane region" description="Helical" evidence="5">
    <location>
        <begin position="332"/>
        <end position="356"/>
    </location>
</feature>
<dbReference type="CDD" id="cd17393">
    <property type="entry name" value="MFS_MosC_like"/>
    <property type="match status" value="1"/>
</dbReference>
<dbReference type="Pfam" id="PF07690">
    <property type="entry name" value="MFS_1"/>
    <property type="match status" value="1"/>
</dbReference>
<dbReference type="GO" id="GO:0022857">
    <property type="term" value="F:transmembrane transporter activity"/>
    <property type="evidence" value="ECO:0007669"/>
    <property type="project" value="InterPro"/>
</dbReference>
<dbReference type="InterPro" id="IPR020846">
    <property type="entry name" value="MFS_dom"/>
</dbReference>
<accession>I0UYT7</accession>
<evidence type="ECO:0000256" key="4">
    <source>
        <dbReference type="ARBA" id="ARBA00023136"/>
    </source>
</evidence>
<evidence type="ECO:0000256" key="1">
    <source>
        <dbReference type="ARBA" id="ARBA00004651"/>
    </source>
</evidence>
<dbReference type="PANTHER" id="PTHR23514">
    <property type="entry name" value="BYPASS OF STOP CODON PROTEIN 6"/>
    <property type="match status" value="1"/>
</dbReference>
<keyword evidence="3 5" id="KW-1133">Transmembrane helix</keyword>
<proteinExistence type="predicted"/>
<dbReference type="OrthoDB" id="151222at2"/>
<dbReference type="AlphaFoldDB" id="I0UYT7"/>
<name>I0UYT7_9PSEU</name>
<dbReference type="SUPFAM" id="SSF103473">
    <property type="entry name" value="MFS general substrate transporter"/>
    <property type="match status" value="1"/>
</dbReference>
<dbReference type="STRING" id="882086.SacxiDRAFT_0773"/>
<keyword evidence="2 5" id="KW-0812">Transmembrane</keyword>
<keyword evidence="4 5" id="KW-0472">Membrane</keyword>
<dbReference type="Proteomes" id="UP000004691">
    <property type="component" value="Unassembled WGS sequence"/>
</dbReference>
<evidence type="ECO:0000259" key="6">
    <source>
        <dbReference type="PROSITE" id="PS50850"/>
    </source>
</evidence>
<evidence type="ECO:0000256" key="2">
    <source>
        <dbReference type="ARBA" id="ARBA00022692"/>
    </source>
</evidence>
<feature type="transmembrane region" description="Helical" evidence="5">
    <location>
        <begin position="129"/>
        <end position="153"/>
    </location>
</feature>
<dbReference type="EMBL" id="JH636049">
    <property type="protein sequence ID" value="EID53040.1"/>
    <property type="molecule type" value="Genomic_DNA"/>
</dbReference>
<feature type="transmembrane region" description="Helical" evidence="5">
    <location>
        <begin position="159"/>
        <end position="177"/>
    </location>
</feature>
<comment type="subcellular location">
    <subcellularLocation>
        <location evidence="1">Cell membrane</location>
        <topology evidence="1">Multi-pass membrane protein</topology>
    </subcellularLocation>
</comment>
<evidence type="ECO:0000256" key="5">
    <source>
        <dbReference type="SAM" id="Phobius"/>
    </source>
</evidence>
<dbReference type="eggNOG" id="COG2814">
    <property type="taxonomic scope" value="Bacteria"/>
</dbReference>
<evidence type="ECO:0000313" key="7">
    <source>
        <dbReference type="EMBL" id="EID53040.1"/>
    </source>
</evidence>
<evidence type="ECO:0000256" key="3">
    <source>
        <dbReference type="ARBA" id="ARBA00022989"/>
    </source>
</evidence>
<evidence type="ECO:0000313" key="8">
    <source>
        <dbReference type="Proteomes" id="UP000004691"/>
    </source>
</evidence>
<dbReference type="RefSeq" id="WP_006237153.1">
    <property type="nucleotide sequence ID" value="NZ_JH636049.1"/>
</dbReference>
<feature type="transmembrane region" description="Helical" evidence="5">
    <location>
        <begin position="198"/>
        <end position="217"/>
    </location>
</feature>
<feature type="transmembrane region" description="Helical" evidence="5">
    <location>
        <begin position="298"/>
        <end position="320"/>
    </location>
</feature>
<feature type="transmembrane region" description="Helical" evidence="5">
    <location>
        <begin position="237"/>
        <end position="258"/>
    </location>
</feature>
<keyword evidence="8" id="KW-1185">Reference proteome</keyword>
<organism evidence="7 8">
    <name type="scientific">Saccharomonospora xinjiangensis XJ-54</name>
    <dbReference type="NCBI Taxonomy" id="882086"/>
    <lineage>
        <taxon>Bacteria</taxon>
        <taxon>Bacillati</taxon>
        <taxon>Actinomycetota</taxon>
        <taxon>Actinomycetes</taxon>
        <taxon>Pseudonocardiales</taxon>
        <taxon>Pseudonocardiaceae</taxon>
        <taxon>Saccharomonospora</taxon>
    </lineage>
</organism>
<feature type="transmembrane region" description="Helical" evidence="5">
    <location>
        <begin position="362"/>
        <end position="385"/>
    </location>
</feature>
<dbReference type="InterPro" id="IPR051788">
    <property type="entry name" value="MFS_Transporter"/>
</dbReference>
<reference evidence="7 8" key="1">
    <citation type="submission" date="2012-01" db="EMBL/GenBank/DDBJ databases">
        <title>Improved High-Quality Draft sequence of Saccharomonospora xinjiangensis XJ-54.</title>
        <authorList>
            <consortium name="US DOE Joint Genome Institute"/>
            <person name="Lucas S."/>
            <person name="Han J."/>
            <person name="Lapidus A."/>
            <person name="Cheng J.-F."/>
            <person name="Goodwin L."/>
            <person name="Pitluck S."/>
            <person name="Peters L."/>
            <person name="Mikhailova N."/>
            <person name="Teshima H."/>
            <person name="Detter J.C."/>
            <person name="Han C."/>
            <person name="Tapia R."/>
            <person name="Land M."/>
            <person name="Hauser L."/>
            <person name="Kyrpides N."/>
            <person name="Ivanova N."/>
            <person name="Pagani I."/>
            <person name="Brambilla E.-M."/>
            <person name="Klenk H.-P."/>
            <person name="Woyke T."/>
        </authorList>
    </citation>
    <scope>NUCLEOTIDE SEQUENCE [LARGE SCALE GENOMIC DNA]</scope>
    <source>
        <strain evidence="7 8">XJ-54</strain>
    </source>
</reference>
<feature type="domain" description="Major facilitator superfamily (MFS) profile" evidence="6">
    <location>
        <begin position="1"/>
        <end position="382"/>
    </location>
</feature>
<dbReference type="PANTHER" id="PTHR23514:SF13">
    <property type="entry name" value="INNER MEMBRANE PROTEIN YBJJ"/>
    <property type="match status" value="1"/>
</dbReference>
<protein>
    <submittedName>
        <fullName evidence="7">Fucose permease</fullName>
    </submittedName>
</protein>
<feature type="transmembrane region" description="Helical" evidence="5">
    <location>
        <begin position="64"/>
        <end position="84"/>
    </location>
</feature>
<dbReference type="InterPro" id="IPR036259">
    <property type="entry name" value="MFS_trans_sf"/>
</dbReference>